<sequence>MVFNVLGALYEAAELRRNELRAYLDSKLDALPDAYEYWFCHEGGDDSLSTAALAAASGVSELSGLRLTAINTEVISDSDEIIEGSLLDVLKPHAGLKDRVRNLKAICEFRNSINAVNELKPDLLLMNGSLMGTVLRPVKYDGILGTDVKTWIRKNCLKKITNSTDELSIHSRSFDGILRDTFRSYKPVVYLEGIEGLISIWKLLRKTKDIIAVSRRSTMSDIFEDMPDITVFNDLTQGWAIPYPSTENSQT</sequence>
<proteinExistence type="predicted"/>
<comment type="caution">
    <text evidence="2">The sequence shown here is derived from an EMBL/GenBank/DDBJ whole genome shotgun (WGS) entry which is preliminary data.</text>
</comment>
<gene>
    <name evidence="2" type="ORF">HA285_00450</name>
</gene>
<dbReference type="InterPro" id="IPR018977">
    <property type="entry name" value="NurA_domain"/>
</dbReference>
<reference evidence="3" key="1">
    <citation type="journal article" date="2020" name="bioRxiv">
        <title>A rank-normalized archaeal taxonomy based on genome phylogeny resolves widespread incomplete and uneven classifications.</title>
        <authorList>
            <person name="Rinke C."/>
            <person name="Chuvochina M."/>
            <person name="Mussig A.J."/>
            <person name="Chaumeil P.-A."/>
            <person name="Waite D.W."/>
            <person name="Whitman W.B."/>
            <person name="Parks D.H."/>
            <person name="Hugenholtz P."/>
        </authorList>
    </citation>
    <scope>NUCLEOTIDE SEQUENCE [LARGE SCALE GENOMIC DNA]</scope>
</reference>
<feature type="domain" description="NurA" evidence="1">
    <location>
        <begin position="58"/>
        <end position="239"/>
    </location>
</feature>
<dbReference type="Pfam" id="PF09376">
    <property type="entry name" value="NurA"/>
    <property type="match status" value="1"/>
</dbReference>
<name>A0A7J4MTI9_METTF</name>
<organism evidence="2 3">
    <name type="scientific">Methanothermobacter thermautotrophicus</name>
    <name type="common">Methanobacterium thermoformicicum</name>
    <dbReference type="NCBI Taxonomy" id="145262"/>
    <lineage>
        <taxon>Archaea</taxon>
        <taxon>Methanobacteriati</taxon>
        <taxon>Methanobacteriota</taxon>
        <taxon>Methanomada group</taxon>
        <taxon>Methanobacteria</taxon>
        <taxon>Methanobacteriales</taxon>
        <taxon>Methanobacteriaceae</taxon>
        <taxon>Methanothermobacter</taxon>
    </lineage>
</organism>
<evidence type="ECO:0000259" key="1">
    <source>
        <dbReference type="Pfam" id="PF09376"/>
    </source>
</evidence>
<accession>A0A7J4MTI9</accession>
<dbReference type="Proteomes" id="UP000538031">
    <property type="component" value="Unassembled WGS sequence"/>
</dbReference>
<dbReference type="EMBL" id="DUHT01000003">
    <property type="protein sequence ID" value="HIH64071.1"/>
    <property type="molecule type" value="Genomic_DNA"/>
</dbReference>
<dbReference type="AlphaFoldDB" id="A0A7J4MTI9"/>
<protein>
    <submittedName>
        <fullName evidence="2">DNA double-strand break repair nuclease NurA</fullName>
    </submittedName>
</protein>
<evidence type="ECO:0000313" key="3">
    <source>
        <dbReference type="Proteomes" id="UP000538031"/>
    </source>
</evidence>
<evidence type="ECO:0000313" key="2">
    <source>
        <dbReference type="EMBL" id="HIH64071.1"/>
    </source>
</evidence>